<feature type="domain" description="Peptidase M14" evidence="11">
    <location>
        <begin position="71"/>
        <end position="349"/>
    </location>
</feature>
<evidence type="ECO:0000256" key="5">
    <source>
        <dbReference type="ARBA" id="ARBA00022723"/>
    </source>
</evidence>
<evidence type="ECO:0000256" key="6">
    <source>
        <dbReference type="ARBA" id="ARBA00022729"/>
    </source>
</evidence>
<keyword evidence="13" id="KW-1185">Reference proteome</keyword>
<comment type="similarity">
    <text evidence="2 10">Belongs to the peptidase M14 family.</text>
</comment>
<evidence type="ECO:0000256" key="4">
    <source>
        <dbReference type="ARBA" id="ARBA00022670"/>
    </source>
</evidence>
<evidence type="ECO:0000256" key="2">
    <source>
        <dbReference type="ARBA" id="ARBA00005988"/>
    </source>
</evidence>
<dbReference type="SMART" id="SM00631">
    <property type="entry name" value="Zn_pept"/>
    <property type="match status" value="1"/>
</dbReference>
<dbReference type="AlphaFoldDB" id="A0AAD9MSI8"/>
<dbReference type="PANTHER" id="PTHR11705">
    <property type="entry name" value="PROTEASE FAMILY M14 CARBOXYPEPTIDASE A,B"/>
    <property type="match status" value="1"/>
</dbReference>
<dbReference type="Proteomes" id="UP001208570">
    <property type="component" value="Unassembled WGS sequence"/>
</dbReference>
<evidence type="ECO:0000256" key="9">
    <source>
        <dbReference type="ARBA" id="ARBA00023049"/>
    </source>
</evidence>
<evidence type="ECO:0000256" key="8">
    <source>
        <dbReference type="ARBA" id="ARBA00022833"/>
    </source>
</evidence>
<keyword evidence="9" id="KW-0482">Metalloprotease</keyword>
<comment type="cofactor">
    <cofactor evidence="1">
        <name>Zn(2+)</name>
        <dbReference type="ChEBI" id="CHEBI:29105"/>
    </cofactor>
</comment>
<keyword evidence="8" id="KW-0862">Zinc</keyword>
<evidence type="ECO:0000313" key="13">
    <source>
        <dbReference type="Proteomes" id="UP001208570"/>
    </source>
</evidence>
<feature type="active site" description="Proton donor/acceptor" evidence="10">
    <location>
        <position position="315"/>
    </location>
</feature>
<name>A0AAD9MSI8_9ANNE</name>
<keyword evidence="6" id="KW-0732">Signal</keyword>
<proteinExistence type="inferred from homology"/>
<dbReference type="GO" id="GO:0004181">
    <property type="term" value="F:metallocarboxypeptidase activity"/>
    <property type="evidence" value="ECO:0007669"/>
    <property type="project" value="InterPro"/>
</dbReference>
<dbReference type="InterPro" id="IPR000834">
    <property type="entry name" value="Peptidase_M14"/>
</dbReference>
<reference evidence="12" key="1">
    <citation type="journal article" date="2023" name="Mol. Biol. Evol.">
        <title>Third-Generation Sequencing Reveals the Adaptive Role of the Epigenome in Three Deep-Sea Polychaetes.</title>
        <authorList>
            <person name="Perez M."/>
            <person name="Aroh O."/>
            <person name="Sun Y."/>
            <person name="Lan Y."/>
            <person name="Juniper S.K."/>
            <person name="Young C.R."/>
            <person name="Angers B."/>
            <person name="Qian P.Y."/>
        </authorList>
    </citation>
    <scope>NUCLEOTIDE SEQUENCE</scope>
    <source>
        <strain evidence="12">P08H-3</strain>
    </source>
</reference>
<dbReference type="PROSITE" id="PS52035">
    <property type="entry name" value="PEPTIDASE_M14"/>
    <property type="match status" value="1"/>
</dbReference>
<dbReference type="GO" id="GO:0005615">
    <property type="term" value="C:extracellular space"/>
    <property type="evidence" value="ECO:0007669"/>
    <property type="project" value="TreeGrafter"/>
</dbReference>
<keyword evidence="7" id="KW-0378">Hydrolase</keyword>
<dbReference type="GO" id="GO:0008270">
    <property type="term" value="F:zinc ion binding"/>
    <property type="evidence" value="ECO:0007669"/>
    <property type="project" value="InterPro"/>
</dbReference>
<keyword evidence="3" id="KW-0121">Carboxypeptidase</keyword>
<dbReference type="EMBL" id="JAODUP010000809">
    <property type="protein sequence ID" value="KAK2143830.1"/>
    <property type="molecule type" value="Genomic_DNA"/>
</dbReference>
<dbReference type="PANTHER" id="PTHR11705:SF91">
    <property type="entry name" value="FI01817P-RELATED"/>
    <property type="match status" value="1"/>
</dbReference>
<evidence type="ECO:0000256" key="3">
    <source>
        <dbReference type="ARBA" id="ARBA00022645"/>
    </source>
</evidence>
<dbReference type="PRINTS" id="PR00765">
    <property type="entry name" value="CRBOXYPTASEA"/>
</dbReference>
<organism evidence="12 13">
    <name type="scientific">Paralvinella palmiformis</name>
    <dbReference type="NCBI Taxonomy" id="53620"/>
    <lineage>
        <taxon>Eukaryota</taxon>
        <taxon>Metazoa</taxon>
        <taxon>Spiralia</taxon>
        <taxon>Lophotrochozoa</taxon>
        <taxon>Annelida</taxon>
        <taxon>Polychaeta</taxon>
        <taxon>Sedentaria</taxon>
        <taxon>Canalipalpata</taxon>
        <taxon>Terebellida</taxon>
        <taxon>Terebelliformia</taxon>
        <taxon>Alvinellidae</taxon>
        <taxon>Paralvinella</taxon>
    </lineage>
</organism>
<evidence type="ECO:0000256" key="1">
    <source>
        <dbReference type="ARBA" id="ARBA00001947"/>
    </source>
</evidence>
<dbReference type="GO" id="GO:0006508">
    <property type="term" value="P:proteolysis"/>
    <property type="evidence" value="ECO:0007669"/>
    <property type="project" value="UniProtKB-KW"/>
</dbReference>
<accession>A0AAD9MSI8</accession>
<keyword evidence="5" id="KW-0479">Metal-binding</keyword>
<protein>
    <recommendedName>
        <fullName evidence="11">Peptidase M14 domain-containing protein</fullName>
    </recommendedName>
</protein>
<evidence type="ECO:0000256" key="10">
    <source>
        <dbReference type="PROSITE-ProRule" id="PRU01379"/>
    </source>
</evidence>
<dbReference type="Pfam" id="PF00246">
    <property type="entry name" value="Peptidase_M14"/>
    <property type="match status" value="1"/>
</dbReference>
<evidence type="ECO:0000259" key="11">
    <source>
        <dbReference type="PROSITE" id="PS52035"/>
    </source>
</evidence>
<keyword evidence="4" id="KW-0645">Protease</keyword>
<sequence>MTYEVLISDIQNLINHEDDPSDDIDEFFSAPLGVTPPKGRRRRSANWSRGSGGDYYIDDELDFYWLSPMGRYATHDEINTWLRTIPNYQPDLARVIDIGYSFEGRNLKVIKIGSPGSNKPAIWIDGGFHAREWIAPATALVALYGEDDVVTRLVNTYDWFILPVANPDGYVYTHETIMFYRSTNHKTGHCESNLFARCRSSRPCSSTYAGERPFSEMETISIANYILRRRTRFKMYISLHSYSQLWLTPWSYTRKEPNDNDRVLRVANISVEALTSVYNTSYLTGSPAVIIYSAGGTSFDWAKGVAGIKYSYTLELRDRGHYGFLLPRRYIVPVCEETWQGIKTAALQLIDELF</sequence>
<dbReference type="Gene3D" id="3.40.630.10">
    <property type="entry name" value="Zn peptidases"/>
    <property type="match status" value="1"/>
</dbReference>
<evidence type="ECO:0000313" key="12">
    <source>
        <dbReference type="EMBL" id="KAK2143830.1"/>
    </source>
</evidence>
<gene>
    <name evidence="12" type="ORF">LSH36_810g01060</name>
</gene>
<dbReference type="FunFam" id="3.40.630.10:FF:000084">
    <property type="entry name" value="Carboxypeptidase B2"/>
    <property type="match status" value="1"/>
</dbReference>
<comment type="caution">
    <text evidence="12">The sequence shown here is derived from an EMBL/GenBank/DDBJ whole genome shotgun (WGS) entry which is preliminary data.</text>
</comment>
<evidence type="ECO:0000256" key="7">
    <source>
        <dbReference type="ARBA" id="ARBA00022801"/>
    </source>
</evidence>
<dbReference type="SUPFAM" id="SSF53187">
    <property type="entry name" value="Zn-dependent exopeptidases"/>
    <property type="match status" value="1"/>
</dbReference>
<dbReference type="CDD" id="cd03860">
    <property type="entry name" value="M14_CP_A-B_like"/>
    <property type="match status" value="1"/>
</dbReference>